<dbReference type="InterPro" id="IPR035971">
    <property type="entry name" value="CBD_sf"/>
</dbReference>
<dbReference type="GO" id="GO:0030248">
    <property type="term" value="F:cellulose binding"/>
    <property type="evidence" value="ECO:0007669"/>
    <property type="project" value="InterPro"/>
</dbReference>
<dbReference type="SUPFAM" id="SSF57180">
    <property type="entry name" value="Cellulose-binding domain"/>
    <property type="match status" value="1"/>
</dbReference>
<feature type="non-terminal residue" evidence="3">
    <location>
        <position position="1"/>
    </location>
</feature>
<protein>
    <submittedName>
        <fullName evidence="3">Carbohydrate-binding module family 1 protein</fullName>
    </submittedName>
</protein>
<evidence type="ECO:0000313" key="4">
    <source>
        <dbReference type="Proteomes" id="UP000054270"/>
    </source>
</evidence>
<evidence type="ECO:0000256" key="1">
    <source>
        <dbReference type="ARBA" id="ARBA00022729"/>
    </source>
</evidence>
<dbReference type="Pfam" id="PF00734">
    <property type="entry name" value="CBM_1"/>
    <property type="match status" value="1"/>
</dbReference>
<dbReference type="OrthoDB" id="2119228at2759"/>
<dbReference type="GO" id="GO:0005576">
    <property type="term" value="C:extracellular region"/>
    <property type="evidence" value="ECO:0007669"/>
    <property type="project" value="InterPro"/>
</dbReference>
<evidence type="ECO:0000259" key="2">
    <source>
        <dbReference type="PROSITE" id="PS51164"/>
    </source>
</evidence>
<feature type="domain" description="CBM1" evidence="2">
    <location>
        <begin position="1"/>
        <end position="30"/>
    </location>
</feature>
<dbReference type="PROSITE" id="PS00562">
    <property type="entry name" value="CBM1_1"/>
    <property type="match status" value="1"/>
</dbReference>
<keyword evidence="4" id="KW-1185">Reference proteome</keyword>
<dbReference type="EMBL" id="KN817586">
    <property type="protein sequence ID" value="KJA18668.1"/>
    <property type="molecule type" value="Genomic_DNA"/>
</dbReference>
<organism evidence="3 4">
    <name type="scientific">Hypholoma sublateritium (strain FD-334 SS-4)</name>
    <dbReference type="NCBI Taxonomy" id="945553"/>
    <lineage>
        <taxon>Eukaryota</taxon>
        <taxon>Fungi</taxon>
        <taxon>Dikarya</taxon>
        <taxon>Basidiomycota</taxon>
        <taxon>Agaricomycotina</taxon>
        <taxon>Agaricomycetes</taxon>
        <taxon>Agaricomycetidae</taxon>
        <taxon>Agaricales</taxon>
        <taxon>Agaricineae</taxon>
        <taxon>Strophariaceae</taxon>
        <taxon>Hypholoma</taxon>
    </lineage>
</organism>
<sequence>QCGGIGFTGPTTCVEGWVCTYSNPYHSQCLQYSSTTVTTTFTPTPTTTYTPLPTLSPEPGWGYVDGDVRGPLIARFFEQLN</sequence>
<gene>
    <name evidence="3" type="ORF">HYPSUDRAFT_190653</name>
</gene>
<reference evidence="4" key="1">
    <citation type="submission" date="2014-04" db="EMBL/GenBank/DDBJ databases">
        <title>Evolutionary Origins and Diversification of the Mycorrhizal Mutualists.</title>
        <authorList>
            <consortium name="DOE Joint Genome Institute"/>
            <consortium name="Mycorrhizal Genomics Consortium"/>
            <person name="Kohler A."/>
            <person name="Kuo A."/>
            <person name="Nagy L.G."/>
            <person name="Floudas D."/>
            <person name="Copeland A."/>
            <person name="Barry K.W."/>
            <person name="Cichocki N."/>
            <person name="Veneault-Fourrey C."/>
            <person name="LaButti K."/>
            <person name="Lindquist E.A."/>
            <person name="Lipzen A."/>
            <person name="Lundell T."/>
            <person name="Morin E."/>
            <person name="Murat C."/>
            <person name="Riley R."/>
            <person name="Ohm R."/>
            <person name="Sun H."/>
            <person name="Tunlid A."/>
            <person name="Henrissat B."/>
            <person name="Grigoriev I.V."/>
            <person name="Hibbett D.S."/>
            <person name="Martin F."/>
        </authorList>
    </citation>
    <scope>NUCLEOTIDE SEQUENCE [LARGE SCALE GENOMIC DNA]</scope>
    <source>
        <strain evidence="4">FD-334 SS-4</strain>
    </source>
</reference>
<accession>A0A0D2M6A5</accession>
<dbReference type="AlphaFoldDB" id="A0A0D2M6A5"/>
<dbReference type="InterPro" id="IPR000254">
    <property type="entry name" value="CBD"/>
</dbReference>
<dbReference type="PROSITE" id="PS51164">
    <property type="entry name" value="CBM1_2"/>
    <property type="match status" value="1"/>
</dbReference>
<keyword evidence="1" id="KW-0732">Signal</keyword>
<evidence type="ECO:0000313" key="3">
    <source>
        <dbReference type="EMBL" id="KJA18668.1"/>
    </source>
</evidence>
<dbReference type="SMART" id="SM00236">
    <property type="entry name" value="fCBD"/>
    <property type="match status" value="1"/>
</dbReference>
<dbReference type="GO" id="GO:0005975">
    <property type="term" value="P:carbohydrate metabolic process"/>
    <property type="evidence" value="ECO:0007669"/>
    <property type="project" value="InterPro"/>
</dbReference>
<proteinExistence type="predicted"/>
<dbReference type="Proteomes" id="UP000054270">
    <property type="component" value="Unassembled WGS sequence"/>
</dbReference>
<name>A0A0D2M6A5_HYPSF</name>